<organism evidence="1 2">
    <name type="scientific">Methanobrevibacter curvatus</name>
    <dbReference type="NCBI Taxonomy" id="49547"/>
    <lineage>
        <taxon>Archaea</taxon>
        <taxon>Methanobacteriati</taxon>
        <taxon>Methanobacteriota</taxon>
        <taxon>Methanomada group</taxon>
        <taxon>Methanobacteria</taxon>
        <taxon>Methanobacteriales</taxon>
        <taxon>Methanobacteriaceae</taxon>
        <taxon>Methanobrevibacter</taxon>
    </lineage>
</organism>
<dbReference type="Proteomes" id="UP000077245">
    <property type="component" value="Unassembled WGS sequence"/>
</dbReference>
<dbReference type="RefSeq" id="WP_067092720.1">
    <property type="nucleotide sequence ID" value="NZ_LWMV01000224.1"/>
</dbReference>
<proteinExistence type="predicted"/>
<protein>
    <submittedName>
        <fullName evidence="1">Uncharacterized protein</fullName>
    </submittedName>
</protein>
<reference evidence="1 2" key="1">
    <citation type="submission" date="2016-04" db="EMBL/GenBank/DDBJ databases">
        <title>Genome sequence of Methanobrevibacter curvatus DSM 11111.</title>
        <authorList>
            <person name="Poehlein A."/>
            <person name="Seedorf H."/>
            <person name="Daniel R."/>
        </authorList>
    </citation>
    <scope>NUCLEOTIDE SEQUENCE [LARGE SCALE GENOMIC DNA]</scope>
    <source>
        <strain evidence="1 2">DSM 11111</strain>
    </source>
</reference>
<accession>A0A165Z0L7</accession>
<gene>
    <name evidence="1" type="ORF">MBCUR_19240</name>
</gene>
<sequence>MNKKGYFLIFALAILFLVFSINTSFATSETIYQSSDHQLDTYDKKIVTLKVDTLSYKLHETKQYLKIEVKKGYRNKYKIKSYKIKFSDKKAKLVKVNNKKYIKIKVPLYNSLSWIKINYLTKGKVKKESTSFKNSKFRVVKFFKGKKSNVKIIQEGITDYINGENFPTINYQKIKITAKNKKSKINQIKLLYRDYTTGEEGSKIFYGHGRNSLTTNLYGTYYGYGFDEVIVRYY</sequence>
<dbReference type="EMBL" id="LWMV01000224">
    <property type="protein sequence ID" value="KZX10098.1"/>
    <property type="molecule type" value="Genomic_DNA"/>
</dbReference>
<name>A0A165Z0L7_9EURY</name>
<dbReference type="AlphaFoldDB" id="A0A165Z0L7"/>
<keyword evidence="2" id="KW-1185">Reference proteome</keyword>
<evidence type="ECO:0000313" key="1">
    <source>
        <dbReference type="EMBL" id="KZX10098.1"/>
    </source>
</evidence>
<evidence type="ECO:0000313" key="2">
    <source>
        <dbReference type="Proteomes" id="UP000077245"/>
    </source>
</evidence>
<comment type="caution">
    <text evidence="1">The sequence shown here is derived from an EMBL/GenBank/DDBJ whole genome shotgun (WGS) entry which is preliminary data.</text>
</comment>
<dbReference type="PATRIC" id="fig|49547.3.peg.2032"/>